<feature type="transmembrane region" description="Helical" evidence="6">
    <location>
        <begin position="434"/>
        <end position="451"/>
    </location>
</feature>
<evidence type="ECO:0000256" key="1">
    <source>
        <dbReference type="ARBA" id="ARBA00004141"/>
    </source>
</evidence>
<reference evidence="8 9" key="1">
    <citation type="submission" date="2024-04" db="EMBL/GenBank/DDBJ databases">
        <title>Phyllosticta paracitricarpa is synonymous to the EU quarantine fungus P. citricarpa based on phylogenomic analyses.</title>
        <authorList>
            <consortium name="Lawrence Berkeley National Laboratory"/>
            <person name="Van ingen-buijs V.A."/>
            <person name="Van westerhoven A.C."/>
            <person name="Haridas S."/>
            <person name="Skiadas P."/>
            <person name="Martin F."/>
            <person name="Groenewald J.Z."/>
            <person name="Crous P.W."/>
            <person name="Seidl M.F."/>
        </authorList>
    </citation>
    <scope>NUCLEOTIDE SEQUENCE [LARGE SCALE GENOMIC DNA]</scope>
    <source>
        <strain evidence="8 9">CPC 17464</strain>
    </source>
</reference>
<feature type="compositionally biased region" description="Polar residues" evidence="5">
    <location>
        <begin position="59"/>
        <end position="74"/>
    </location>
</feature>
<feature type="region of interest" description="Disordered" evidence="5">
    <location>
        <begin position="51"/>
        <end position="82"/>
    </location>
</feature>
<feature type="domain" description="Major facilitator superfamily (MFS) profile" evidence="7">
    <location>
        <begin position="106"/>
        <end position="523"/>
    </location>
</feature>
<feature type="transmembrane region" description="Helical" evidence="6">
    <location>
        <begin position="227"/>
        <end position="248"/>
    </location>
</feature>
<dbReference type="Gene3D" id="1.20.1250.20">
    <property type="entry name" value="MFS general substrate transporter like domains"/>
    <property type="match status" value="1"/>
</dbReference>
<dbReference type="RefSeq" id="XP_066655794.1">
    <property type="nucleotide sequence ID" value="XM_066795305.1"/>
</dbReference>
<dbReference type="Proteomes" id="UP001360953">
    <property type="component" value="Unassembled WGS sequence"/>
</dbReference>
<comment type="subcellular location">
    <subcellularLocation>
        <location evidence="1">Membrane</location>
        <topology evidence="1">Multi-pass membrane protein</topology>
    </subcellularLocation>
</comment>
<keyword evidence="2 6" id="KW-0812">Transmembrane</keyword>
<feature type="transmembrane region" description="Helical" evidence="6">
    <location>
        <begin position="410"/>
        <end position="428"/>
    </location>
</feature>
<dbReference type="PANTHER" id="PTHR23514:SF6">
    <property type="entry name" value="MAJOR FACILITATOR SUPERFAMILY (MFS) PROFILE DOMAIN-CONTAINING PROTEIN"/>
    <property type="match status" value="1"/>
</dbReference>
<feature type="transmembrane region" description="Helical" evidence="6">
    <location>
        <begin position="172"/>
        <end position="189"/>
    </location>
</feature>
<dbReference type="EMBL" id="JBBPEH010000005">
    <property type="protein sequence ID" value="KAK7538107.1"/>
    <property type="molecule type" value="Genomic_DNA"/>
</dbReference>
<feature type="transmembrane region" description="Helical" evidence="6">
    <location>
        <begin position="499"/>
        <end position="519"/>
    </location>
</feature>
<dbReference type="SUPFAM" id="SSF103473">
    <property type="entry name" value="MFS general substrate transporter"/>
    <property type="match status" value="1"/>
</dbReference>
<evidence type="ECO:0000256" key="3">
    <source>
        <dbReference type="ARBA" id="ARBA00022989"/>
    </source>
</evidence>
<evidence type="ECO:0000256" key="5">
    <source>
        <dbReference type="SAM" id="MobiDB-lite"/>
    </source>
</evidence>
<proteinExistence type="predicted"/>
<keyword evidence="9" id="KW-1185">Reference proteome</keyword>
<organism evidence="8 9">
    <name type="scientific">Phyllosticta citribraziliensis</name>
    <dbReference type="NCBI Taxonomy" id="989973"/>
    <lineage>
        <taxon>Eukaryota</taxon>
        <taxon>Fungi</taxon>
        <taxon>Dikarya</taxon>
        <taxon>Ascomycota</taxon>
        <taxon>Pezizomycotina</taxon>
        <taxon>Dothideomycetes</taxon>
        <taxon>Dothideomycetes incertae sedis</taxon>
        <taxon>Botryosphaeriales</taxon>
        <taxon>Phyllostictaceae</taxon>
        <taxon>Phyllosticta</taxon>
    </lineage>
</organism>
<protein>
    <submittedName>
        <fullName evidence="8">Major facilitator superfamily domain-containing protein</fullName>
    </submittedName>
</protein>
<dbReference type="InterPro" id="IPR011701">
    <property type="entry name" value="MFS"/>
</dbReference>
<feature type="transmembrane region" description="Helical" evidence="6">
    <location>
        <begin position="383"/>
        <end position="403"/>
    </location>
</feature>
<evidence type="ECO:0000256" key="4">
    <source>
        <dbReference type="ARBA" id="ARBA00023136"/>
    </source>
</evidence>
<feature type="compositionally biased region" description="Polar residues" evidence="5">
    <location>
        <begin position="29"/>
        <end position="39"/>
    </location>
</feature>
<evidence type="ECO:0000313" key="9">
    <source>
        <dbReference type="Proteomes" id="UP001360953"/>
    </source>
</evidence>
<evidence type="ECO:0000259" key="7">
    <source>
        <dbReference type="PROSITE" id="PS50850"/>
    </source>
</evidence>
<evidence type="ECO:0000313" key="8">
    <source>
        <dbReference type="EMBL" id="KAK7538107.1"/>
    </source>
</evidence>
<dbReference type="PROSITE" id="PS50850">
    <property type="entry name" value="MFS"/>
    <property type="match status" value="1"/>
</dbReference>
<feature type="transmembrane region" description="Helical" evidence="6">
    <location>
        <begin position="195"/>
        <end position="215"/>
    </location>
</feature>
<keyword evidence="4 6" id="KW-0472">Membrane</keyword>
<name>A0ABR1LSF7_9PEZI</name>
<dbReference type="GeneID" id="92028211"/>
<dbReference type="Pfam" id="PF07690">
    <property type="entry name" value="MFS_1"/>
    <property type="match status" value="1"/>
</dbReference>
<feature type="region of interest" description="Disordered" evidence="5">
    <location>
        <begin position="1"/>
        <end position="39"/>
    </location>
</feature>
<feature type="transmembrane region" description="Helical" evidence="6">
    <location>
        <begin position="346"/>
        <end position="371"/>
    </location>
</feature>
<feature type="transmembrane region" description="Helical" evidence="6">
    <location>
        <begin position="139"/>
        <end position="160"/>
    </location>
</feature>
<gene>
    <name evidence="8" type="ORF">J3D65DRAFT_315323</name>
</gene>
<accession>A0ABR1LSF7</accession>
<sequence length="527" mass="56737">MAHTISSFFEIEEPPGDKHITDPPRARQKSVSIRSPSNQAEDHLVFGETIDGRRHVRTDSQTSNITAGTATPHTPSELEHNSRSASPLDVASIAQTFWNPPMNRWRVLCCCLVYFGDGLSDSAPGALIPYMESAAEYNVGYAIISLIFISNAAGFIAAAFVTSAINERYGRARSLVLAEITMIVGYVMLVATPPFWVVVCSFFLLGFGYAIGLALNNVFVANLANSTIILGLCHGSYSLGGTLGPILATAMASHGIRWSRFYFIALGTRVVCAVFNAWAFWNYEKETAPAGVQLLSGPEQRSAAAAAAYTDYTSRSAATDEQQPRAQRPESKRSLLKLALSNRTTLTGALFIFLHQGAEVSISGWIISFLIHYRSGDPSQVGYVTAGFFGGITLGRLLLVHLTRHVGGELPFVTGLSLGAIAFQILVWQVPSLLSNYISIAVLGFLLGPIYPCSQTIMVRLLPPKIQMNAVGLIEGAGSSGGALAPFLTGLLAQARGTWVVNPVCVAMFAGMLACWWGLPRVRKPVE</sequence>
<dbReference type="PANTHER" id="PTHR23514">
    <property type="entry name" value="BYPASS OF STOP CODON PROTEIN 6"/>
    <property type="match status" value="1"/>
</dbReference>
<evidence type="ECO:0000256" key="2">
    <source>
        <dbReference type="ARBA" id="ARBA00022692"/>
    </source>
</evidence>
<comment type="caution">
    <text evidence="8">The sequence shown here is derived from an EMBL/GenBank/DDBJ whole genome shotgun (WGS) entry which is preliminary data.</text>
</comment>
<feature type="transmembrane region" description="Helical" evidence="6">
    <location>
        <begin position="472"/>
        <end position="493"/>
    </location>
</feature>
<feature type="transmembrane region" description="Helical" evidence="6">
    <location>
        <begin position="260"/>
        <end position="281"/>
    </location>
</feature>
<dbReference type="InterPro" id="IPR036259">
    <property type="entry name" value="MFS_trans_sf"/>
</dbReference>
<evidence type="ECO:0000256" key="6">
    <source>
        <dbReference type="SAM" id="Phobius"/>
    </source>
</evidence>
<feature type="compositionally biased region" description="Basic and acidic residues" evidence="5">
    <location>
        <begin position="15"/>
        <end position="25"/>
    </location>
</feature>
<dbReference type="InterPro" id="IPR051788">
    <property type="entry name" value="MFS_Transporter"/>
</dbReference>
<dbReference type="InterPro" id="IPR020846">
    <property type="entry name" value="MFS_dom"/>
</dbReference>
<keyword evidence="3 6" id="KW-1133">Transmembrane helix</keyword>